<accession>I4YP26</accession>
<name>I4YP26_9HYPH</name>
<gene>
    <name evidence="1" type="ORF">MicloDRAFT_00064450</name>
</gene>
<sequence length="115" mass="13211">MFTDSELKEAVRPLVLHVLDVEKKKRFSMEAAQKFLADKLDGSPRWLRRITGRCPKATLHGHQLLNLVHLYLERDGDTKPIRSLWKRVLKGRPTLAKMRSAVGSRFRTFAKSSVA</sequence>
<organism evidence="1 2">
    <name type="scientific">Microvirga lotononidis</name>
    <dbReference type="NCBI Taxonomy" id="864069"/>
    <lineage>
        <taxon>Bacteria</taxon>
        <taxon>Pseudomonadati</taxon>
        <taxon>Pseudomonadota</taxon>
        <taxon>Alphaproteobacteria</taxon>
        <taxon>Hyphomicrobiales</taxon>
        <taxon>Methylobacteriaceae</taxon>
        <taxon>Microvirga</taxon>
    </lineage>
</organism>
<evidence type="ECO:0000313" key="2">
    <source>
        <dbReference type="Proteomes" id="UP000003947"/>
    </source>
</evidence>
<evidence type="ECO:0000313" key="1">
    <source>
        <dbReference type="EMBL" id="EIM25718.1"/>
    </source>
</evidence>
<dbReference type="EMBL" id="JH660647">
    <property type="protein sequence ID" value="EIM25718.1"/>
    <property type="molecule type" value="Genomic_DNA"/>
</dbReference>
<dbReference type="STRING" id="864069.MicloDRAFT_00064450"/>
<reference evidence="1 2" key="1">
    <citation type="submission" date="2012-02" db="EMBL/GenBank/DDBJ databases">
        <title>Improved High-Quality Draft sequence of Microvirga sp. WSM3557.</title>
        <authorList>
            <consortium name="US DOE Joint Genome Institute"/>
            <person name="Lucas S."/>
            <person name="Han J."/>
            <person name="Lapidus A."/>
            <person name="Cheng J.-F."/>
            <person name="Goodwin L."/>
            <person name="Pitluck S."/>
            <person name="Peters L."/>
            <person name="Zhang X."/>
            <person name="Detter J.C."/>
            <person name="Han C."/>
            <person name="Tapia R."/>
            <person name="Land M."/>
            <person name="Hauser L."/>
            <person name="Kyrpides N."/>
            <person name="Ivanova N."/>
            <person name="Pagani I."/>
            <person name="Brau L."/>
            <person name="Yates R."/>
            <person name="O'Hara G."/>
            <person name="Rui T."/>
            <person name="Howieson J."/>
            <person name="Reeve W."/>
            <person name="Woyke T."/>
        </authorList>
    </citation>
    <scope>NUCLEOTIDE SEQUENCE [LARGE SCALE GENOMIC DNA]</scope>
    <source>
        <strain evidence="1 2">WSM3557</strain>
    </source>
</reference>
<protein>
    <submittedName>
        <fullName evidence="1">Uncharacterized protein</fullName>
    </submittedName>
</protein>
<dbReference type="PATRIC" id="fig|864069.3.peg.6899"/>
<proteinExistence type="predicted"/>
<dbReference type="RefSeq" id="WP_009494199.1">
    <property type="nucleotide sequence ID" value="NZ_CP141048.1"/>
</dbReference>
<dbReference type="HOGENOM" id="CLU_2106145_0_0_5"/>
<dbReference type="AlphaFoldDB" id="I4YP26"/>
<dbReference type="OrthoDB" id="8006178at2"/>
<keyword evidence="2" id="KW-1185">Reference proteome</keyword>
<dbReference type="Proteomes" id="UP000003947">
    <property type="component" value="Unassembled WGS sequence"/>
</dbReference>